<protein>
    <submittedName>
        <fullName evidence="1">Uncharacterized protein</fullName>
    </submittedName>
</protein>
<evidence type="ECO:0000313" key="1">
    <source>
        <dbReference type="EMBL" id="OGC47888.1"/>
    </source>
</evidence>
<accession>A0A1F4USG9</accession>
<name>A0A1F4USG9_UNCKA</name>
<gene>
    <name evidence="1" type="ORF">A2886_01355</name>
</gene>
<sequence length="108" mass="11674">MPFTPKNDFGLRNLTVSSAVRRLSVGAQADVTLIFEFLSCPRITQGVRVVALSDGSNGTKVTLLADSTPKLLGTLEEYGAPIPRGRVEDFLNMVNQSLTDVLVLVPEK</sequence>
<evidence type="ECO:0000313" key="2">
    <source>
        <dbReference type="Proteomes" id="UP000176608"/>
    </source>
</evidence>
<reference evidence="1 2" key="1">
    <citation type="journal article" date="2016" name="Nat. Commun.">
        <title>Thousands of microbial genomes shed light on interconnected biogeochemical processes in an aquifer system.</title>
        <authorList>
            <person name="Anantharaman K."/>
            <person name="Brown C.T."/>
            <person name="Hug L.A."/>
            <person name="Sharon I."/>
            <person name="Castelle C.J."/>
            <person name="Probst A.J."/>
            <person name="Thomas B.C."/>
            <person name="Singh A."/>
            <person name="Wilkins M.J."/>
            <person name="Karaoz U."/>
            <person name="Brodie E.L."/>
            <person name="Williams K.H."/>
            <person name="Hubbard S.S."/>
            <person name="Banfield J.F."/>
        </authorList>
    </citation>
    <scope>NUCLEOTIDE SEQUENCE [LARGE SCALE GENOMIC DNA]</scope>
</reference>
<dbReference type="Proteomes" id="UP000176608">
    <property type="component" value="Unassembled WGS sequence"/>
</dbReference>
<dbReference type="STRING" id="1802617.A2886_01355"/>
<dbReference type="EMBL" id="MEVA01000001">
    <property type="protein sequence ID" value="OGC47888.1"/>
    <property type="molecule type" value="Genomic_DNA"/>
</dbReference>
<organism evidence="1 2">
    <name type="scientific">candidate division WWE3 bacterium RIFCSPHIGHO2_01_FULL_42_13</name>
    <dbReference type="NCBI Taxonomy" id="1802617"/>
    <lineage>
        <taxon>Bacteria</taxon>
        <taxon>Katanobacteria</taxon>
    </lineage>
</organism>
<proteinExistence type="predicted"/>
<dbReference type="AlphaFoldDB" id="A0A1F4USG9"/>
<comment type="caution">
    <text evidence="1">The sequence shown here is derived from an EMBL/GenBank/DDBJ whole genome shotgun (WGS) entry which is preliminary data.</text>
</comment>